<evidence type="ECO:0000313" key="7">
    <source>
        <dbReference type="EMBL" id="CAD8732504.1"/>
    </source>
</evidence>
<evidence type="ECO:0000256" key="4">
    <source>
        <dbReference type="ARBA" id="ARBA00022989"/>
    </source>
</evidence>
<keyword evidence="3 6" id="KW-0812">Transmembrane</keyword>
<dbReference type="GO" id="GO:0016020">
    <property type="term" value="C:membrane"/>
    <property type="evidence" value="ECO:0007669"/>
    <property type="project" value="UniProtKB-SubCell"/>
</dbReference>
<protein>
    <recommendedName>
        <fullName evidence="8">Protein Mpv17</fullName>
    </recommendedName>
</protein>
<evidence type="ECO:0000256" key="3">
    <source>
        <dbReference type="ARBA" id="ARBA00022692"/>
    </source>
</evidence>
<comment type="caution">
    <text evidence="6">Lacks conserved residue(s) required for the propagation of feature annotation.</text>
</comment>
<proteinExistence type="inferred from homology"/>
<comment type="subcellular location">
    <subcellularLocation>
        <location evidence="1">Membrane</location>
        <topology evidence="1">Multi-pass membrane protein</topology>
    </subcellularLocation>
</comment>
<dbReference type="Pfam" id="PF04117">
    <property type="entry name" value="Mpv17_PMP22"/>
    <property type="match status" value="1"/>
</dbReference>
<keyword evidence="5 6" id="KW-0472">Membrane</keyword>
<evidence type="ECO:0000256" key="1">
    <source>
        <dbReference type="ARBA" id="ARBA00004141"/>
    </source>
</evidence>
<gene>
    <name evidence="7" type="ORF">EMAR1385_LOCUS1385</name>
</gene>
<dbReference type="PANTHER" id="PTHR11266:SF21">
    <property type="entry name" value="ACT DOMAIN-CONTAINING PROTEIN"/>
    <property type="match status" value="1"/>
</dbReference>
<dbReference type="GO" id="GO:0005737">
    <property type="term" value="C:cytoplasm"/>
    <property type="evidence" value="ECO:0007669"/>
    <property type="project" value="TreeGrafter"/>
</dbReference>
<reference evidence="7" key="1">
    <citation type="submission" date="2021-01" db="EMBL/GenBank/DDBJ databases">
        <authorList>
            <person name="Corre E."/>
            <person name="Pelletier E."/>
            <person name="Niang G."/>
            <person name="Scheremetjew M."/>
            <person name="Finn R."/>
            <person name="Kale V."/>
            <person name="Holt S."/>
            <person name="Cochrane G."/>
            <person name="Meng A."/>
            <person name="Brown T."/>
            <person name="Cohen L."/>
        </authorList>
    </citation>
    <scope>NUCLEOTIDE SEQUENCE</scope>
</reference>
<sequence>MSVALRIASTALHRARGALTSPRNPINAYMMRHPAQTSVAFTAVKTIFADLFTQMVVDGYSLDKIDWTRNAVFGTFGFCYMGCFQYWLFNILFFRLFPGVTVKSTIQKVCADQFIKGPFFYFPVFYLVRSAINERGVDQSIMSSVRNTYKHNIRSDLKAYWSVWLPAHCITFGVLPKHLRLPWIASLSFFWCCYLSTTHGSYNHDKEMEGVLPTTATAIVTANQ</sequence>
<dbReference type="AlphaFoldDB" id="A0A7S0TFC6"/>
<dbReference type="EMBL" id="HBFI01001954">
    <property type="protein sequence ID" value="CAD8732504.1"/>
    <property type="molecule type" value="Transcribed_RNA"/>
</dbReference>
<dbReference type="PANTHER" id="PTHR11266">
    <property type="entry name" value="PEROXISOMAL MEMBRANE PROTEIN 2, PXMP2 MPV17"/>
    <property type="match status" value="1"/>
</dbReference>
<evidence type="ECO:0008006" key="8">
    <source>
        <dbReference type="Google" id="ProtNLM"/>
    </source>
</evidence>
<feature type="transmembrane region" description="Helical" evidence="6">
    <location>
        <begin position="71"/>
        <end position="94"/>
    </location>
</feature>
<evidence type="ECO:0000256" key="5">
    <source>
        <dbReference type="ARBA" id="ARBA00023136"/>
    </source>
</evidence>
<comment type="similarity">
    <text evidence="2 6">Belongs to the peroxisomal membrane protein PXMP2/4 family.</text>
</comment>
<evidence type="ECO:0000256" key="2">
    <source>
        <dbReference type="ARBA" id="ARBA00006824"/>
    </source>
</evidence>
<evidence type="ECO:0000256" key="6">
    <source>
        <dbReference type="RuleBase" id="RU363053"/>
    </source>
</evidence>
<accession>A0A7S0TFC6</accession>
<organism evidence="7">
    <name type="scientific">Elphidium margaritaceum</name>
    <dbReference type="NCBI Taxonomy" id="933848"/>
    <lineage>
        <taxon>Eukaryota</taxon>
        <taxon>Sar</taxon>
        <taxon>Rhizaria</taxon>
        <taxon>Retaria</taxon>
        <taxon>Foraminifera</taxon>
        <taxon>Rotaliida</taxon>
        <taxon>Elphidiidae</taxon>
        <taxon>Elphidium</taxon>
    </lineage>
</organism>
<name>A0A7S0TFC6_9EUKA</name>
<keyword evidence="4 6" id="KW-1133">Transmembrane helix</keyword>
<dbReference type="InterPro" id="IPR007248">
    <property type="entry name" value="Mpv17_PMP22"/>
</dbReference>